<organism evidence="1 2">
    <name type="scientific">Anaeromicrobium sediminis</name>
    <dbReference type="NCBI Taxonomy" id="1478221"/>
    <lineage>
        <taxon>Bacteria</taxon>
        <taxon>Bacillati</taxon>
        <taxon>Bacillota</taxon>
        <taxon>Clostridia</taxon>
        <taxon>Peptostreptococcales</taxon>
        <taxon>Thermotaleaceae</taxon>
        <taxon>Anaeromicrobium</taxon>
    </lineage>
</organism>
<protein>
    <recommendedName>
        <fullName evidence="3">NTP pyrophosphohydrolase MazG putative catalytic core domain-containing protein</fullName>
    </recommendedName>
</protein>
<comment type="caution">
    <text evidence="1">The sequence shown here is derived from an EMBL/GenBank/DDBJ whole genome shotgun (WGS) entry which is preliminary data.</text>
</comment>
<dbReference type="OrthoDB" id="1910321at2"/>
<accession>A0A267MPH3</accession>
<dbReference type="AlphaFoldDB" id="A0A267MPH3"/>
<dbReference type="EMBL" id="NIBG01000001">
    <property type="protein sequence ID" value="PAB61337.1"/>
    <property type="molecule type" value="Genomic_DNA"/>
</dbReference>
<evidence type="ECO:0000313" key="2">
    <source>
        <dbReference type="Proteomes" id="UP000216024"/>
    </source>
</evidence>
<reference evidence="1 2" key="1">
    <citation type="submission" date="2017-06" db="EMBL/GenBank/DDBJ databases">
        <title>Draft genome sequence of anaerobic fermentative bacterium Anaeromicrobium sediminis DY2726D isolated from West Pacific Ocean sediments.</title>
        <authorList>
            <person name="Zeng X."/>
        </authorList>
    </citation>
    <scope>NUCLEOTIDE SEQUENCE [LARGE SCALE GENOMIC DNA]</scope>
    <source>
        <strain evidence="1 2">DY2726D</strain>
    </source>
</reference>
<sequence>MRFIFPVLKSNKLLGLKNNNDLNILRKKLGEEFEELLSAMAYFRFCQNHESDELLEEAAASIILEAMDIIQVSIGIIYGVIAQGFKSIARKKVADHVEKLINKGWCFEKILVVEED</sequence>
<keyword evidence="2" id="KW-1185">Reference proteome</keyword>
<dbReference type="RefSeq" id="WP_095130658.1">
    <property type="nucleotide sequence ID" value="NZ_NIBG01000001.1"/>
</dbReference>
<proteinExistence type="predicted"/>
<gene>
    <name evidence="1" type="ORF">CCE28_02585</name>
</gene>
<name>A0A267MPH3_9FIRM</name>
<dbReference type="Proteomes" id="UP000216024">
    <property type="component" value="Unassembled WGS sequence"/>
</dbReference>
<evidence type="ECO:0000313" key="1">
    <source>
        <dbReference type="EMBL" id="PAB61337.1"/>
    </source>
</evidence>
<evidence type="ECO:0008006" key="3">
    <source>
        <dbReference type="Google" id="ProtNLM"/>
    </source>
</evidence>